<accession>A0A5E4SRR9</accession>
<keyword evidence="3" id="KW-1185">Reference proteome</keyword>
<gene>
    <name evidence="2" type="ORF">PTE30175_00863</name>
</gene>
<dbReference type="Proteomes" id="UP000414233">
    <property type="component" value="Unassembled WGS sequence"/>
</dbReference>
<dbReference type="EMBL" id="CABPRZ010000003">
    <property type="protein sequence ID" value="VVD77004.1"/>
    <property type="molecule type" value="Genomic_DNA"/>
</dbReference>
<organism evidence="2 3">
    <name type="scientific">Pandoraea terrae</name>
    <dbReference type="NCBI Taxonomy" id="1537710"/>
    <lineage>
        <taxon>Bacteria</taxon>
        <taxon>Pseudomonadati</taxon>
        <taxon>Pseudomonadota</taxon>
        <taxon>Betaproteobacteria</taxon>
        <taxon>Burkholderiales</taxon>
        <taxon>Burkholderiaceae</taxon>
        <taxon>Pandoraea</taxon>
    </lineage>
</organism>
<protein>
    <recommendedName>
        <fullName evidence="4">Secretion system X translation initiation factor</fullName>
    </recommendedName>
</protein>
<feature type="compositionally biased region" description="Polar residues" evidence="1">
    <location>
        <begin position="94"/>
        <end position="106"/>
    </location>
</feature>
<evidence type="ECO:0000313" key="2">
    <source>
        <dbReference type="EMBL" id="VVD77004.1"/>
    </source>
</evidence>
<feature type="compositionally biased region" description="Pro residues" evidence="1">
    <location>
        <begin position="108"/>
        <end position="122"/>
    </location>
</feature>
<feature type="compositionally biased region" description="Low complexity" evidence="1">
    <location>
        <begin position="68"/>
        <end position="79"/>
    </location>
</feature>
<dbReference type="RefSeq" id="WP_150695830.1">
    <property type="nucleotide sequence ID" value="NZ_CABPRZ010000003.1"/>
</dbReference>
<dbReference type="AlphaFoldDB" id="A0A5E4SRR9"/>
<name>A0A5E4SRR9_9BURK</name>
<evidence type="ECO:0000313" key="3">
    <source>
        <dbReference type="Proteomes" id="UP000414233"/>
    </source>
</evidence>
<evidence type="ECO:0000256" key="1">
    <source>
        <dbReference type="SAM" id="MobiDB-lite"/>
    </source>
</evidence>
<feature type="region of interest" description="Disordered" evidence="1">
    <location>
        <begin position="59"/>
        <end position="122"/>
    </location>
</feature>
<proteinExistence type="predicted"/>
<evidence type="ECO:0008006" key="4">
    <source>
        <dbReference type="Google" id="ProtNLM"/>
    </source>
</evidence>
<sequence length="202" mass="20858">MKRTFSTPTLISAAIAGIAIAALGYWIALPGMHQSSAVAAVRLPAAARHIASGTAALVPPATRQASQPAVPDAAGGADAMTPQQKLASLRTPLSPESASDPFTVSSWLPPPPPPPPAPAPVPEVKPAPTAPPLPFAYVGAQNRDTDKPRVFLSSGDRLLIVSPGEMIDGQYRIESISATGVVFTYLPLNEKQVMSIQGEGAK</sequence>
<reference evidence="2 3" key="1">
    <citation type="submission" date="2019-08" db="EMBL/GenBank/DDBJ databases">
        <authorList>
            <person name="Peeters C."/>
        </authorList>
    </citation>
    <scope>NUCLEOTIDE SEQUENCE [LARGE SCALE GENOMIC DNA]</scope>
    <source>
        <strain evidence="2 3">LMG 30175</strain>
    </source>
</reference>
<dbReference type="OrthoDB" id="9182900at2"/>